<dbReference type="PROSITE" id="PS51257">
    <property type="entry name" value="PROKAR_LIPOPROTEIN"/>
    <property type="match status" value="1"/>
</dbReference>
<dbReference type="EMBL" id="RBLC01000001">
    <property type="protein sequence ID" value="RKS25760.1"/>
    <property type="molecule type" value="Genomic_DNA"/>
</dbReference>
<evidence type="ECO:0008006" key="4">
    <source>
        <dbReference type="Google" id="ProtNLM"/>
    </source>
</evidence>
<feature type="signal peptide" evidence="1">
    <location>
        <begin position="1"/>
        <end position="21"/>
    </location>
</feature>
<dbReference type="Gene3D" id="2.120.10.30">
    <property type="entry name" value="TolB, C-terminal domain"/>
    <property type="match status" value="1"/>
</dbReference>
<dbReference type="OrthoDB" id="5599486at2"/>
<dbReference type="RefSeq" id="WP_121375137.1">
    <property type="nucleotide sequence ID" value="NZ_RBLC01000001.1"/>
</dbReference>
<dbReference type="SUPFAM" id="SSF101898">
    <property type="entry name" value="NHL repeat"/>
    <property type="match status" value="1"/>
</dbReference>
<dbReference type="InterPro" id="IPR011042">
    <property type="entry name" value="6-blade_b-propeller_TolB-like"/>
</dbReference>
<evidence type="ECO:0000313" key="3">
    <source>
        <dbReference type="Proteomes" id="UP000277579"/>
    </source>
</evidence>
<feature type="chain" id="PRO_5019864120" description="SdiA-regulated protein" evidence="1">
    <location>
        <begin position="22"/>
        <end position="291"/>
    </location>
</feature>
<name>A0A495MK61_9FLAO</name>
<keyword evidence="1" id="KW-0732">Signal</keyword>
<gene>
    <name evidence="2" type="ORF">CLV94_0804</name>
</gene>
<proteinExistence type="predicted"/>
<reference evidence="2 3" key="1">
    <citation type="submission" date="2018-10" db="EMBL/GenBank/DDBJ databases">
        <title>Genomic Encyclopedia of Archaeal and Bacterial Type Strains, Phase II (KMG-II): from individual species to whole genera.</title>
        <authorList>
            <person name="Goeker M."/>
        </authorList>
    </citation>
    <scope>NUCLEOTIDE SEQUENCE [LARGE SCALE GENOMIC DNA]</scope>
    <source>
        <strain evidence="2 3">DSM 29537</strain>
    </source>
</reference>
<evidence type="ECO:0000256" key="1">
    <source>
        <dbReference type="SAM" id="SignalP"/>
    </source>
</evidence>
<sequence length="291" mass="32103">MKLLTLSPLLSVLLLSCSGKSQELPTNTKKLSLKEASAVAVSKASPYIWVAEDSGNKNRIYGLDADGKIAHTVTVTNAANVDWEDLATDEEGNVYVGDFGNNDNLRKDLCIYKVNAGDLQHETAVSPAKISFYYPEQQQFPPKKSELFYDAESFFFYKGNFYIFTKNRSKGFDGTVMLYRVPNQSGNHKAQLLGTFKACDSYHKCAITSADISPDGKKVVLLSASKVWLLSGFSGTDFLGGTTEMFELNDVTQKEGVCFKDNETLLIVDEKSKKTGGNLYEIKLADLKSKS</sequence>
<comment type="caution">
    <text evidence="2">The sequence shown here is derived from an EMBL/GenBank/DDBJ whole genome shotgun (WGS) entry which is preliminary data.</text>
</comment>
<dbReference type="AlphaFoldDB" id="A0A495MK61"/>
<organism evidence="2 3">
    <name type="scientific">Flavobacterium endophyticum</name>
    <dbReference type="NCBI Taxonomy" id="1540163"/>
    <lineage>
        <taxon>Bacteria</taxon>
        <taxon>Pseudomonadati</taxon>
        <taxon>Bacteroidota</taxon>
        <taxon>Flavobacteriia</taxon>
        <taxon>Flavobacteriales</taxon>
        <taxon>Flavobacteriaceae</taxon>
        <taxon>Flavobacterium</taxon>
    </lineage>
</organism>
<evidence type="ECO:0000313" key="2">
    <source>
        <dbReference type="EMBL" id="RKS25760.1"/>
    </source>
</evidence>
<dbReference type="Proteomes" id="UP000277579">
    <property type="component" value="Unassembled WGS sequence"/>
</dbReference>
<accession>A0A495MK61</accession>
<protein>
    <recommendedName>
        <fullName evidence="4">SdiA-regulated protein</fullName>
    </recommendedName>
</protein>
<keyword evidence="3" id="KW-1185">Reference proteome</keyword>